<proteinExistence type="predicted"/>
<reference evidence="1" key="1">
    <citation type="journal article" date="2015" name="Nature">
        <title>Complex archaea that bridge the gap between prokaryotes and eukaryotes.</title>
        <authorList>
            <person name="Spang A."/>
            <person name="Saw J.H."/>
            <person name="Jorgensen S.L."/>
            <person name="Zaremba-Niedzwiedzka K."/>
            <person name="Martijn J."/>
            <person name="Lind A.E."/>
            <person name="van Eijk R."/>
            <person name="Schleper C."/>
            <person name="Guy L."/>
            <person name="Ettema T.J."/>
        </authorList>
    </citation>
    <scope>NUCLEOTIDE SEQUENCE</scope>
</reference>
<dbReference type="EMBL" id="LAZR01055129">
    <property type="protein sequence ID" value="KKK77074.1"/>
    <property type="molecule type" value="Genomic_DNA"/>
</dbReference>
<organism evidence="1">
    <name type="scientific">marine sediment metagenome</name>
    <dbReference type="NCBI Taxonomy" id="412755"/>
    <lineage>
        <taxon>unclassified sequences</taxon>
        <taxon>metagenomes</taxon>
        <taxon>ecological metagenomes</taxon>
    </lineage>
</organism>
<evidence type="ECO:0000313" key="1">
    <source>
        <dbReference type="EMBL" id="KKK77074.1"/>
    </source>
</evidence>
<protein>
    <submittedName>
        <fullName evidence="1">Uncharacterized protein</fullName>
    </submittedName>
</protein>
<accession>A0A0F9AF28</accession>
<comment type="caution">
    <text evidence="1">The sequence shown here is derived from an EMBL/GenBank/DDBJ whole genome shotgun (WGS) entry which is preliminary data.</text>
</comment>
<dbReference type="AlphaFoldDB" id="A0A0F9AF28"/>
<gene>
    <name evidence="1" type="ORF">LCGC14_2857240</name>
</gene>
<name>A0A0F9AF28_9ZZZZ</name>
<sequence length="83" mass="9216">MGLKSDLLNELHKAEKRNDLEAVAFFQAQVDRLVKAKGDFAAGVQTTPFAIPESTRVRQGESVFSIAKRIYGADFERAAFDII</sequence>
<feature type="non-terminal residue" evidence="1">
    <location>
        <position position="83"/>
    </location>
</feature>